<dbReference type="GO" id="GO:0005759">
    <property type="term" value="C:mitochondrial matrix"/>
    <property type="evidence" value="ECO:0007669"/>
    <property type="project" value="UniProtKB-SubCell"/>
</dbReference>
<dbReference type="AlphaFoldDB" id="A0AAW2IHL6"/>
<dbReference type="InterPro" id="IPR044774">
    <property type="entry name" value="Suv3_DEXQc"/>
</dbReference>
<dbReference type="Pfam" id="PF22527">
    <property type="entry name" value="DEXQc_Suv3"/>
    <property type="match status" value="1"/>
</dbReference>
<dbReference type="Gene3D" id="1.10.1740.140">
    <property type="match status" value="1"/>
</dbReference>
<dbReference type="PANTHER" id="PTHR12131">
    <property type="entry name" value="ATP-DEPENDENT RNA AND DNA HELICASE"/>
    <property type="match status" value="1"/>
</dbReference>
<dbReference type="SMART" id="SM00490">
    <property type="entry name" value="HELICc"/>
    <property type="match status" value="1"/>
</dbReference>
<evidence type="ECO:0000256" key="1">
    <source>
        <dbReference type="ARBA" id="ARBA00001936"/>
    </source>
</evidence>
<evidence type="ECO:0000256" key="2">
    <source>
        <dbReference type="ARBA" id="ARBA00001946"/>
    </source>
</evidence>
<evidence type="ECO:0000256" key="10">
    <source>
        <dbReference type="ARBA" id="ARBA00022946"/>
    </source>
</evidence>
<evidence type="ECO:0000256" key="14">
    <source>
        <dbReference type="SAM" id="MobiDB-lite"/>
    </source>
</evidence>
<evidence type="ECO:0000256" key="3">
    <source>
        <dbReference type="ARBA" id="ARBA00004305"/>
    </source>
</evidence>
<dbReference type="GO" id="GO:0016787">
    <property type="term" value="F:hydrolase activity"/>
    <property type="evidence" value="ECO:0007669"/>
    <property type="project" value="UniProtKB-KW"/>
</dbReference>
<evidence type="ECO:0000256" key="9">
    <source>
        <dbReference type="ARBA" id="ARBA00022840"/>
    </source>
</evidence>
<dbReference type="FunFam" id="1.20.58.1080:FF:000001">
    <property type="entry name" value="ATP-dependent RNA helicase SUPV3L1, mitochondrial"/>
    <property type="match status" value="1"/>
</dbReference>
<keyword evidence="11" id="KW-0496">Mitochondrion</keyword>
<dbReference type="PANTHER" id="PTHR12131:SF1">
    <property type="entry name" value="ATP-DEPENDENT RNA HELICASE SUPV3L1, MITOCHONDRIAL-RELATED"/>
    <property type="match status" value="1"/>
</dbReference>
<dbReference type="InterPro" id="IPR014001">
    <property type="entry name" value="Helicase_ATP-bd"/>
</dbReference>
<dbReference type="SUPFAM" id="SSF52540">
    <property type="entry name" value="P-loop containing nucleoside triphosphate hydrolases"/>
    <property type="match status" value="1"/>
</dbReference>
<dbReference type="GO" id="GO:0000965">
    <property type="term" value="P:mitochondrial RNA 3'-end processing"/>
    <property type="evidence" value="ECO:0007669"/>
    <property type="project" value="TreeGrafter"/>
</dbReference>
<sequence length="714" mass="80893">MLSFTRRISLPTVDIYLLARSKFSVSRHVPFCTSRLNNFCDSTTEKEDFTIKPQTIQGKANNVNIGLELVGGIKQDDVNQVVKDFFGRPELYSVAEENGLNEHILQSTKVSFKKLCTDVDSLSSDLHVMLSDLINGQGHVLDLLPYFLQHASLIFPHLKYREELSKIGDLTEPSQSYPLARSIKRKIIFHYGPTNSGKTYNALKRFLSAKRAVYCAPLKMLAFQTFTTANKNGVPCDLLTGEDIRRVLEDDNEADHISCTVEMVNTNKTYDVAVIDEIQMLKDYQRGYAWTRAFFGIAANEIHLCGEESALNFIEKAAARLGEECEVIKYKRLTKLIFESNALEKFENIRNGDCIICFSKKDIYTVTVQLDKLGIKYAIIYGTLPPGTKRAQAEIFNDPDSGCNVLIATDAIGLGMNLNIRRIIFYSVTKNVRSEAFKGSEIKRVPLSVSHALQIAGRAGRFRSQYEQGYVTTFKKSDLPILKSILSNTPEQVNQAGLSPTAEQIETFSYYLPNLSLSDILSVFMSVTSVDESSFFICDIHTLKRVGDLIKHIQLPIQVAYTFASAPVNLYSLMAQTLLVKFARMFSLNQKITVEFMKNFLVWPMKKPQTLSHLVHLEEAFDCLDIYLWLANRYPNIFVDQDEVRKLQSQLDKFILDGLDDIIRASNKKEEKSEMPLLPYEEDLLEHSISVMEAKERNSMRKKNRGSGDVDSVT</sequence>
<keyword evidence="6" id="KW-0547">Nucleotide-binding</keyword>
<dbReference type="GO" id="GO:0005524">
    <property type="term" value="F:ATP binding"/>
    <property type="evidence" value="ECO:0007669"/>
    <property type="project" value="UniProtKB-KW"/>
</dbReference>
<keyword evidence="10" id="KW-0809">Transit peptide</keyword>
<dbReference type="InterPro" id="IPR027417">
    <property type="entry name" value="P-loop_NTPase"/>
</dbReference>
<comment type="similarity">
    <text evidence="4">Belongs to the helicase family.</text>
</comment>
<feature type="region of interest" description="Disordered" evidence="14">
    <location>
        <begin position="695"/>
        <end position="714"/>
    </location>
</feature>
<evidence type="ECO:0000256" key="6">
    <source>
        <dbReference type="ARBA" id="ARBA00022741"/>
    </source>
</evidence>
<dbReference type="InterPro" id="IPR001650">
    <property type="entry name" value="Helicase_C-like"/>
</dbReference>
<evidence type="ECO:0000256" key="12">
    <source>
        <dbReference type="ARBA" id="ARBA00047984"/>
    </source>
</evidence>
<keyword evidence="7" id="KW-0378">Hydrolase</keyword>
<comment type="cofactor">
    <cofactor evidence="2">
        <name>Mg(2+)</name>
        <dbReference type="ChEBI" id="CHEBI:18420"/>
    </cofactor>
</comment>
<dbReference type="GO" id="GO:0003724">
    <property type="term" value="F:RNA helicase activity"/>
    <property type="evidence" value="ECO:0007669"/>
    <property type="project" value="UniProtKB-EC"/>
</dbReference>
<dbReference type="SMART" id="SM00487">
    <property type="entry name" value="DEXDc"/>
    <property type="match status" value="1"/>
</dbReference>
<evidence type="ECO:0000256" key="7">
    <source>
        <dbReference type="ARBA" id="ARBA00022801"/>
    </source>
</evidence>
<dbReference type="EMBL" id="JARGDH010000001">
    <property type="protein sequence ID" value="KAL0281278.1"/>
    <property type="molecule type" value="Genomic_DNA"/>
</dbReference>
<name>A0AAW2IHL6_9NEOP</name>
<gene>
    <name evidence="16" type="ORF">PYX00_002313</name>
</gene>
<evidence type="ECO:0000256" key="4">
    <source>
        <dbReference type="ARBA" id="ARBA00008708"/>
    </source>
</evidence>
<dbReference type="FunFam" id="3.40.50.300:FF:000446">
    <property type="entry name" value="ATP-dependent RNA helicase SUPV3L1, mitochondrial"/>
    <property type="match status" value="1"/>
</dbReference>
<comment type="catalytic activity">
    <reaction evidence="12">
        <text>ATP + H2O = ADP + phosphate + H(+)</text>
        <dbReference type="Rhea" id="RHEA:13065"/>
        <dbReference type="ChEBI" id="CHEBI:15377"/>
        <dbReference type="ChEBI" id="CHEBI:15378"/>
        <dbReference type="ChEBI" id="CHEBI:30616"/>
        <dbReference type="ChEBI" id="CHEBI:43474"/>
        <dbReference type="ChEBI" id="CHEBI:456216"/>
        <dbReference type="EC" id="3.6.4.13"/>
    </reaction>
</comment>
<evidence type="ECO:0000259" key="15">
    <source>
        <dbReference type="PROSITE" id="PS51194"/>
    </source>
</evidence>
<dbReference type="Pfam" id="PF18147">
    <property type="entry name" value="Suv3_C_1"/>
    <property type="match status" value="1"/>
</dbReference>
<keyword evidence="8" id="KW-0347">Helicase</keyword>
<proteinExistence type="inferred from homology"/>
<dbReference type="FunFam" id="3.40.50.300:FF:000269">
    <property type="entry name" value="ATP-dependent RNA helicase SUPV3L1, mitochondrial"/>
    <property type="match status" value="1"/>
</dbReference>
<dbReference type="InterPro" id="IPR041082">
    <property type="entry name" value="Suv3_C_1"/>
</dbReference>
<keyword evidence="9" id="KW-0067">ATP-binding</keyword>
<accession>A0AAW2IHL6</accession>
<dbReference type="InterPro" id="IPR050699">
    <property type="entry name" value="RNA-DNA_Helicase"/>
</dbReference>
<organism evidence="16">
    <name type="scientific">Menopon gallinae</name>
    <name type="common">poultry shaft louse</name>
    <dbReference type="NCBI Taxonomy" id="328185"/>
    <lineage>
        <taxon>Eukaryota</taxon>
        <taxon>Metazoa</taxon>
        <taxon>Ecdysozoa</taxon>
        <taxon>Arthropoda</taxon>
        <taxon>Hexapoda</taxon>
        <taxon>Insecta</taxon>
        <taxon>Pterygota</taxon>
        <taxon>Neoptera</taxon>
        <taxon>Paraneoptera</taxon>
        <taxon>Psocodea</taxon>
        <taxon>Troctomorpha</taxon>
        <taxon>Phthiraptera</taxon>
        <taxon>Amblycera</taxon>
        <taxon>Menoponidae</taxon>
        <taxon>Menopon</taxon>
    </lineage>
</organism>
<dbReference type="Pfam" id="PF00271">
    <property type="entry name" value="Helicase_C"/>
    <property type="match status" value="1"/>
</dbReference>
<dbReference type="Gene3D" id="1.20.58.1080">
    <property type="match status" value="1"/>
</dbReference>
<evidence type="ECO:0000256" key="11">
    <source>
        <dbReference type="ARBA" id="ARBA00023128"/>
    </source>
</evidence>
<dbReference type="InterPro" id="IPR022192">
    <property type="entry name" value="SUV3_C"/>
</dbReference>
<feature type="domain" description="Helicase C-terminal" evidence="15">
    <location>
        <begin position="341"/>
        <end position="509"/>
    </location>
</feature>
<comment type="subcellular location">
    <subcellularLocation>
        <location evidence="3">Mitochondrion matrix</location>
    </subcellularLocation>
</comment>
<evidence type="ECO:0000256" key="8">
    <source>
        <dbReference type="ARBA" id="ARBA00022806"/>
    </source>
</evidence>
<dbReference type="Pfam" id="PF12513">
    <property type="entry name" value="SUV3_C"/>
    <property type="match status" value="1"/>
</dbReference>
<dbReference type="EC" id="3.6.4.13" evidence="5"/>
<dbReference type="Gene3D" id="3.40.50.300">
    <property type="entry name" value="P-loop containing nucleotide triphosphate hydrolases"/>
    <property type="match status" value="2"/>
</dbReference>
<dbReference type="CDD" id="cd18805">
    <property type="entry name" value="SF2_C_suv3"/>
    <property type="match status" value="1"/>
</dbReference>
<dbReference type="Pfam" id="PF18114">
    <property type="entry name" value="Suv3_N"/>
    <property type="match status" value="1"/>
</dbReference>
<dbReference type="GO" id="GO:0045025">
    <property type="term" value="C:mitochondrial degradosome"/>
    <property type="evidence" value="ECO:0007669"/>
    <property type="project" value="TreeGrafter"/>
</dbReference>
<dbReference type="PROSITE" id="PS51194">
    <property type="entry name" value="HELICASE_CTER"/>
    <property type="match status" value="1"/>
</dbReference>
<evidence type="ECO:0000256" key="13">
    <source>
        <dbReference type="ARBA" id="ARBA00069703"/>
    </source>
</evidence>
<dbReference type="InterPro" id="IPR041453">
    <property type="entry name" value="Suv3_N"/>
</dbReference>
<comment type="caution">
    <text evidence="16">The sequence shown here is derived from an EMBL/GenBank/DDBJ whole genome shotgun (WGS) entry which is preliminary data.</text>
</comment>
<protein>
    <recommendedName>
        <fullName evidence="13">ATP-dependent RNA helicase SUV3 homolog, mitochondrial</fullName>
        <ecNumber evidence="5">3.6.4.13</ecNumber>
    </recommendedName>
</protein>
<dbReference type="Gene3D" id="1.20.272.40">
    <property type="match status" value="1"/>
</dbReference>
<dbReference type="CDD" id="cd17913">
    <property type="entry name" value="DEXQc_Suv3"/>
    <property type="match status" value="1"/>
</dbReference>
<evidence type="ECO:0000256" key="5">
    <source>
        <dbReference type="ARBA" id="ARBA00012552"/>
    </source>
</evidence>
<dbReference type="InterPro" id="IPR055206">
    <property type="entry name" value="DEXQc_SUV3"/>
</dbReference>
<evidence type="ECO:0000313" key="16">
    <source>
        <dbReference type="EMBL" id="KAL0281278.1"/>
    </source>
</evidence>
<reference evidence="16" key="1">
    <citation type="journal article" date="2024" name="Gigascience">
        <title>Chromosome-level genome of the poultry shaft louse Menopon gallinae provides insight into the host-switching and adaptive evolution of parasitic lice.</title>
        <authorList>
            <person name="Xu Y."/>
            <person name="Ma L."/>
            <person name="Liu S."/>
            <person name="Liang Y."/>
            <person name="Liu Q."/>
            <person name="He Z."/>
            <person name="Tian L."/>
            <person name="Duan Y."/>
            <person name="Cai W."/>
            <person name="Li H."/>
            <person name="Song F."/>
        </authorList>
    </citation>
    <scope>NUCLEOTIDE SEQUENCE</scope>
    <source>
        <strain evidence="16">Cailab_2023a</strain>
    </source>
</reference>
<comment type="cofactor">
    <cofactor evidence="1">
        <name>Mn(2+)</name>
        <dbReference type="ChEBI" id="CHEBI:29035"/>
    </cofactor>
</comment>